<dbReference type="KEGG" id="qsa:O6P43_022402"/>
<comment type="caution">
    <text evidence="20">The sequence shown here is derived from an EMBL/GenBank/DDBJ whole genome shotgun (WGS) entry which is preliminary data.</text>
</comment>
<evidence type="ECO:0000256" key="8">
    <source>
        <dbReference type="ARBA" id="ARBA00022729"/>
    </source>
</evidence>
<proteinExistence type="inferred from homology"/>
<evidence type="ECO:0000256" key="3">
    <source>
        <dbReference type="ARBA" id="ARBA00004906"/>
    </source>
</evidence>
<keyword evidence="5" id="KW-0808">Transferase</keyword>
<keyword evidence="12 17" id="KW-1133">Transmembrane helix</keyword>
<dbReference type="InterPro" id="IPR001841">
    <property type="entry name" value="Znf_RING"/>
</dbReference>
<dbReference type="SMART" id="SM00184">
    <property type="entry name" value="RING"/>
    <property type="match status" value="1"/>
</dbReference>
<dbReference type="PANTHER" id="PTHR46539:SF2">
    <property type="entry name" value="RING-H2 FINGER PROTEIN ATL43"/>
    <property type="match status" value="1"/>
</dbReference>
<dbReference type="EC" id="2.3.2.27" evidence="4"/>
<dbReference type="EMBL" id="JARAOO010000009">
    <property type="protein sequence ID" value="KAJ7955878.1"/>
    <property type="molecule type" value="Genomic_DNA"/>
</dbReference>
<comment type="pathway">
    <text evidence="3">Protein modification; protein ubiquitination.</text>
</comment>
<evidence type="ECO:0000256" key="15">
    <source>
        <dbReference type="PROSITE-ProRule" id="PRU00175"/>
    </source>
</evidence>
<evidence type="ECO:0000256" key="2">
    <source>
        <dbReference type="ARBA" id="ARBA00004167"/>
    </source>
</evidence>
<gene>
    <name evidence="20" type="ORF">O6P43_022402</name>
</gene>
<evidence type="ECO:0000256" key="12">
    <source>
        <dbReference type="ARBA" id="ARBA00022989"/>
    </source>
</evidence>
<comment type="subcellular location">
    <subcellularLocation>
        <location evidence="2">Membrane</location>
        <topology evidence="2">Single-pass membrane protein</topology>
    </subcellularLocation>
</comment>
<keyword evidence="21" id="KW-1185">Reference proteome</keyword>
<keyword evidence="7" id="KW-0479">Metal-binding</keyword>
<evidence type="ECO:0000256" key="7">
    <source>
        <dbReference type="ARBA" id="ARBA00022723"/>
    </source>
</evidence>
<keyword evidence="8 18" id="KW-0732">Signal</keyword>
<dbReference type="PANTHER" id="PTHR46539">
    <property type="entry name" value="E3 UBIQUITIN-PROTEIN LIGASE ATL42"/>
    <property type="match status" value="1"/>
</dbReference>
<reference evidence="20" key="1">
    <citation type="journal article" date="2023" name="Science">
        <title>Elucidation of the pathway for biosynthesis of saponin adjuvants from the soapbark tree.</title>
        <authorList>
            <person name="Reed J."/>
            <person name="Orme A."/>
            <person name="El-Demerdash A."/>
            <person name="Owen C."/>
            <person name="Martin L.B.B."/>
            <person name="Misra R.C."/>
            <person name="Kikuchi S."/>
            <person name="Rejzek M."/>
            <person name="Martin A.C."/>
            <person name="Harkess A."/>
            <person name="Leebens-Mack J."/>
            <person name="Louveau T."/>
            <person name="Stephenson M.J."/>
            <person name="Osbourn A."/>
        </authorList>
    </citation>
    <scope>NUCLEOTIDE SEQUENCE</scope>
    <source>
        <strain evidence="20">S10</strain>
    </source>
</reference>
<keyword evidence="13 17" id="KW-0472">Membrane</keyword>
<keyword evidence="10" id="KW-0833">Ubl conjugation pathway</keyword>
<feature type="chain" id="PRO_5042271761" description="RING-type E3 ubiquitin transferase" evidence="18">
    <location>
        <begin position="34"/>
        <end position="491"/>
    </location>
</feature>
<evidence type="ECO:0000259" key="19">
    <source>
        <dbReference type="PROSITE" id="PS50089"/>
    </source>
</evidence>
<keyword evidence="6 17" id="KW-0812">Transmembrane</keyword>
<dbReference type="GO" id="GO:0008270">
    <property type="term" value="F:zinc ion binding"/>
    <property type="evidence" value="ECO:0007669"/>
    <property type="project" value="UniProtKB-KW"/>
</dbReference>
<feature type="region of interest" description="Disordered" evidence="16">
    <location>
        <begin position="35"/>
        <end position="88"/>
    </location>
</feature>
<feature type="domain" description="RING-type" evidence="19">
    <location>
        <begin position="176"/>
        <end position="218"/>
    </location>
</feature>
<evidence type="ECO:0000256" key="10">
    <source>
        <dbReference type="ARBA" id="ARBA00022786"/>
    </source>
</evidence>
<comment type="similarity">
    <text evidence="14">Belongs to the RING-type zinc finger family. ATL subfamily.</text>
</comment>
<feature type="compositionally biased region" description="Pro residues" evidence="16">
    <location>
        <begin position="65"/>
        <end position="77"/>
    </location>
</feature>
<dbReference type="InterPro" id="IPR013083">
    <property type="entry name" value="Znf_RING/FYVE/PHD"/>
</dbReference>
<dbReference type="GO" id="GO:0061630">
    <property type="term" value="F:ubiquitin protein ligase activity"/>
    <property type="evidence" value="ECO:0007669"/>
    <property type="project" value="UniProtKB-EC"/>
</dbReference>
<feature type="region of interest" description="Disordered" evidence="16">
    <location>
        <begin position="265"/>
        <end position="291"/>
    </location>
</feature>
<accession>A0AAD7LD17</accession>
<protein>
    <recommendedName>
        <fullName evidence="4">RING-type E3 ubiquitin transferase</fullName>
        <ecNumber evidence="4">2.3.2.27</ecNumber>
    </recommendedName>
</protein>
<organism evidence="20 21">
    <name type="scientific">Quillaja saponaria</name>
    <name type="common">Soap bark tree</name>
    <dbReference type="NCBI Taxonomy" id="32244"/>
    <lineage>
        <taxon>Eukaryota</taxon>
        <taxon>Viridiplantae</taxon>
        <taxon>Streptophyta</taxon>
        <taxon>Embryophyta</taxon>
        <taxon>Tracheophyta</taxon>
        <taxon>Spermatophyta</taxon>
        <taxon>Magnoliopsida</taxon>
        <taxon>eudicotyledons</taxon>
        <taxon>Gunneridae</taxon>
        <taxon>Pentapetalae</taxon>
        <taxon>rosids</taxon>
        <taxon>fabids</taxon>
        <taxon>Fabales</taxon>
        <taxon>Quillajaceae</taxon>
        <taxon>Quillaja</taxon>
    </lineage>
</organism>
<evidence type="ECO:0000256" key="13">
    <source>
        <dbReference type="ARBA" id="ARBA00023136"/>
    </source>
</evidence>
<evidence type="ECO:0000256" key="9">
    <source>
        <dbReference type="ARBA" id="ARBA00022771"/>
    </source>
</evidence>
<evidence type="ECO:0000256" key="16">
    <source>
        <dbReference type="SAM" id="MobiDB-lite"/>
    </source>
</evidence>
<comment type="catalytic activity">
    <reaction evidence="1">
        <text>S-ubiquitinyl-[E2 ubiquitin-conjugating enzyme]-L-cysteine + [acceptor protein]-L-lysine = [E2 ubiquitin-conjugating enzyme]-L-cysteine + N(6)-ubiquitinyl-[acceptor protein]-L-lysine.</text>
        <dbReference type="EC" id="2.3.2.27"/>
    </reaction>
</comment>
<feature type="signal peptide" evidence="18">
    <location>
        <begin position="1"/>
        <end position="33"/>
    </location>
</feature>
<evidence type="ECO:0000256" key="14">
    <source>
        <dbReference type="ARBA" id="ARBA00024209"/>
    </source>
</evidence>
<evidence type="ECO:0000256" key="1">
    <source>
        <dbReference type="ARBA" id="ARBA00000900"/>
    </source>
</evidence>
<dbReference type="CDD" id="cd16461">
    <property type="entry name" value="RING-H2_EL5-like"/>
    <property type="match status" value="1"/>
</dbReference>
<dbReference type="AlphaFoldDB" id="A0AAD7LD17"/>
<evidence type="ECO:0000256" key="18">
    <source>
        <dbReference type="SAM" id="SignalP"/>
    </source>
</evidence>
<evidence type="ECO:0000256" key="6">
    <source>
        <dbReference type="ARBA" id="ARBA00022692"/>
    </source>
</evidence>
<feature type="transmembrane region" description="Helical" evidence="17">
    <location>
        <begin position="95"/>
        <end position="115"/>
    </location>
</feature>
<feature type="compositionally biased region" description="Basic and acidic residues" evidence="16">
    <location>
        <begin position="274"/>
        <end position="288"/>
    </location>
</feature>
<evidence type="ECO:0000256" key="5">
    <source>
        <dbReference type="ARBA" id="ARBA00022679"/>
    </source>
</evidence>
<sequence length="491" mass="54658">MGGARAGARSFNPLILFFFVLFPLFLIYPSTNAADATDSKETPPPNLLNGGVGDIATTKTNASPPSQPPLPVPPPPISSWNYNEKPKSSPVRPSIAVIVAVMTTIFSITFLLLLYARHCKSGNAVVVAGFNGNPPNLRGGLASHARKNSGIDRAVIESLPIFRFGSLRGEKDGLECAVCLTKFEPTEVLRLLPKCEHAFHVECVDTWLDAHSTCPLCRYRVDPEDILLVENVKILHQNLPIIPPSQENSDVDFVAIESGRIGSEFRPVSGRHSSAGEKGRPSESDRESGYYYPTTSFRRSMDSATWRKKSESIAVGCFDRPRKDGILLTEDRTSLERRYEHRIIVSPRSSGLHQRWSDVQPCDLLYLTAEMIITDSRRFISESRSKPSVSRQQQENMQVPLHWNNRYGGHHVSNNISTSCKDEDRSVAGVGGRSVINSRSVSEITGLSRFSNRGSSNNRYRQQEHEHQQRHAGVVSRWLAWISSQSRPSVR</sequence>
<dbReference type="PROSITE" id="PS50089">
    <property type="entry name" value="ZF_RING_2"/>
    <property type="match status" value="1"/>
</dbReference>
<keyword evidence="9 15" id="KW-0863">Zinc-finger</keyword>
<dbReference type="FunFam" id="3.30.40.10:FF:000285">
    <property type="entry name" value="RING-H2 finger protein ATL43"/>
    <property type="match status" value="1"/>
</dbReference>
<dbReference type="SUPFAM" id="SSF57850">
    <property type="entry name" value="RING/U-box"/>
    <property type="match status" value="1"/>
</dbReference>
<name>A0AAD7LD17_QUISA</name>
<evidence type="ECO:0000313" key="20">
    <source>
        <dbReference type="EMBL" id="KAJ7955878.1"/>
    </source>
</evidence>
<dbReference type="GO" id="GO:0016020">
    <property type="term" value="C:membrane"/>
    <property type="evidence" value="ECO:0007669"/>
    <property type="project" value="UniProtKB-SubCell"/>
</dbReference>
<feature type="region of interest" description="Disordered" evidence="16">
    <location>
        <begin position="449"/>
        <end position="471"/>
    </location>
</feature>
<dbReference type="Pfam" id="PF13639">
    <property type="entry name" value="zf-RING_2"/>
    <property type="match status" value="1"/>
</dbReference>
<evidence type="ECO:0000256" key="4">
    <source>
        <dbReference type="ARBA" id="ARBA00012483"/>
    </source>
</evidence>
<dbReference type="Gene3D" id="3.30.40.10">
    <property type="entry name" value="Zinc/RING finger domain, C3HC4 (zinc finger)"/>
    <property type="match status" value="1"/>
</dbReference>
<dbReference type="Proteomes" id="UP001163823">
    <property type="component" value="Chromosome 9"/>
</dbReference>
<evidence type="ECO:0000313" key="21">
    <source>
        <dbReference type="Proteomes" id="UP001163823"/>
    </source>
</evidence>
<evidence type="ECO:0000256" key="11">
    <source>
        <dbReference type="ARBA" id="ARBA00022833"/>
    </source>
</evidence>
<evidence type="ECO:0000256" key="17">
    <source>
        <dbReference type="SAM" id="Phobius"/>
    </source>
</evidence>
<feature type="compositionally biased region" description="Low complexity" evidence="16">
    <location>
        <begin position="449"/>
        <end position="460"/>
    </location>
</feature>
<keyword evidence="11" id="KW-0862">Zinc</keyword>